<accession>A0A2S7U3Z0</accession>
<sequence>MLSGGEEEVVADRQVVASAIVQKEPNAEEVARAFIAEINVEKRLTMVRNREVVKTHLSSYTEEALKEPGVEIREMMRRTFGDKERTSYAVSFTSGSLRLLNVLETDEGPKVDWDSYARYCSVSWDTLTNGESVDPALVRVFVRPGSHYAGEYLDQKKWLCFQLETPDCGETLYAYGKVGEENAEKMKEIVLRAKNYRQHMTLELEAKGKLDGACLFEVKRLVTVGWVE</sequence>
<dbReference type="RefSeq" id="WP_105043607.1">
    <property type="nucleotide sequence ID" value="NZ_MQWA01000001.1"/>
</dbReference>
<proteinExistence type="predicted"/>
<dbReference type="EMBL" id="MQWA01000001">
    <property type="protein sequence ID" value="PQJ29114.1"/>
    <property type="molecule type" value="Genomic_DNA"/>
</dbReference>
<organism evidence="1 2">
    <name type="scientific">Rubritalea profundi</name>
    <dbReference type="NCBI Taxonomy" id="1658618"/>
    <lineage>
        <taxon>Bacteria</taxon>
        <taxon>Pseudomonadati</taxon>
        <taxon>Verrucomicrobiota</taxon>
        <taxon>Verrucomicrobiia</taxon>
        <taxon>Verrucomicrobiales</taxon>
        <taxon>Rubritaleaceae</taxon>
        <taxon>Rubritalea</taxon>
    </lineage>
</organism>
<dbReference type="Proteomes" id="UP000239907">
    <property type="component" value="Unassembled WGS sequence"/>
</dbReference>
<dbReference type="AlphaFoldDB" id="A0A2S7U3Z0"/>
<comment type="caution">
    <text evidence="1">The sequence shown here is derived from an EMBL/GenBank/DDBJ whole genome shotgun (WGS) entry which is preliminary data.</text>
</comment>
<gene>
    <name evidence="1" type="ORF">BSZ32_11840</name>
</gene>
<evidence type="ECO:0000313" key="1">
    <source>
        <dbReference type="EMBL" id="PQJ29114.1"/>
    </source>
</evidence>
<name>A0A2S7U3Z0_9BACT</name>
<evidence type="ECO:0000313" key="2">
    <source>
        <dbReference type="Proteomes" id="UP000239907"/>
    </source>
</evidence>
<keyword evidence="2" id="KW-1185">Reference proteome</keyword>
<dbReference type="OrthoDB" id="181834at2"/>
<reference evidence="1 2" key="1">
    <citation type="submission" date="2016-12" db="EMBL/GenBank/DDBJ databases">
        <title>Study of bacterial adaptation to deep sea.</title>
        <authorList>
            <person name="Song J."/>
            <person name="Yoshizawa S."/>
            <person name="Kogure K."/>
        </authorList>
    </citation>
    <scope>NUCLEOTIDE SEQUENCE [LARGE SCALE GENOMIC DNA]</scope>
    <source>
        <strain evidence="1 2">SAORIC-165</strain>
    </source>
</reference>
<protein>
    <submittedName>
        <fullName evidence="1">Uncharacterized protein</fullName>
    </submittedName>
</protein>